<proteinExistence type="inferred from homology"/>
<dbReference type="InterPro" id="IPR018108">
    <property type="entry name" value="MCP_transmembrane"/>
</dbReference>
<accession>A0AAD9D7J0</accession>
<dbReference type="PANTHER" id="PTHR24089">
    <property type="entry name" value="SOLUTE CARRIER FAMILY 25"/>
    <property type="match status" value="1"/>
</dbReference>
<feature type="region of interest" description="Disordered" evidence="8">
    <location>
        <begin position="351"/>
        <end position="400"/>
    </location>
</feature>
<comment type="subcellular location">
    <subcellularLocation>
        <location evidence="1">Membrane</location>
        <topology evidence="1">Multi-pass membrane protein</topology>
    </subcellularLocation>
</comment>
<evidence type="ECO:0000256" key="1">
    <source>
        <dbReference type="ARBA" id="ARBA00004141"/>
    </source>
</evidence>
<dbReference type="Gene3D" id="1.50.40.10">
    <property type="entry name" value="Mitochondrial carrier domain"/>
    <property type="match status" value="1"/>
</dbReference>
<dbReference type="Pfam" id="PF00153">
    <property type="entry name" value="Mito_carr"/>
    <property type="match status" value="4"/>
</dbReference>
<comment type="caution">
    <text evidence="9">The sequence shown here is derived from an EMBL/GenBank/DDBJ whole genome shotgun (WGS) entry which is preliminary data.</text>
</comment>
<protein>
    <submittedName>
        <fullName evidence="9">Mitochondrial carrier protein</fullName>
    </submittedName>
</protein>
<feature type="repeat" description="Solcar" evidence="6">
    <location>
        <begin position="167"/>
        <end position="282"/>
    </location>
</feature>
<evidence type="ECO:0000256" key="4">
    <source>
        <dbReference type="ARBA" id="ARBA00022737"/>
    </source>
</evidence>
<keyword evidence="3 6" id="KW-0812">Transmembrane</keyword>
<feature type="compositionally biased region" description="Polar residues" evidence="8">
    <location>
        <begin position="138"/>
        <end position="156"/>
    </location>
</feature>
<evidence type="ECO:0000256" key="5">
    <source>
        <dbReference type="ARBA" id="ARBA00023136"/>
    </source>
</evidence>
<evidence type="ECO:0000256" key="8">
    <source>
        <dbReference type="SAM" id="MobiDB-lite"/>
    </source>
</evidence>
<dbReference type="SUPFAM" id="SSF103506">
    <property type="entry name" value="Mitochondrial carrier"/>
    <property type="match status" value="1"/>
</dbReference>
<keyword evidence="10" id="KW-1185">Reference proteome</keyword>
<keyword evidence="5 6" id="KW-0472">Membrane</keyword>
<dbReference type="PRINTS" id="PR00926">
    <property type="entry name" value="MITOCARRIER"/>
</dbReference>
<dbReference type="InterPro" id="IPR023395">
    <property type="entry name" value="MCP_dom_sf"/>
</dbReference>
<dbReference type="InterPro" id="IPR002067">
    <property type="entry name" value="MCP"/>
</dbReference>
<feature type="region of interest" description="Disordered" evidence="8">
    <location>
        <begin position="137"/>
        <end position="165"/>
    </location>
</feature>
<dbReference type="PROSITE" id="PS50920">
    <property type="entry name" value="SOLCAR"/>
    <property type="match status" value="3"/>
</dbReference>
<evidence type="ECO:0000313" key="9">
    <source>
        <dbReference type="EMBL" id="KAK1736872.1"/>
    </source>
</evidence>
<evidence type="ECO:0000256" key="3">
    <source>
        <dbReference type="ARBA" id="ARBA00022692"/>
    </source>
</evidence>
<dbReference type="Proteomes" id="UP001224775">
    <property type="component" value="Unassembled WGS sequence"/>
</dbReference>
<dbReference type="EMBL" id="JATAAI010000027">
    <property type="protein sequence ID" value="KAK1736872.1"/>
    <property type="molecule type" value="Genomic_DNA"/>
</dbReference>
<organism evidence="9 10">
    <name type="scientific">Skeletonema marinoi</name>
    <dbReference type="NCBI Taxonomy" id="267567"/>
    <lineage>
        <taxon>Eukaryota</taxon>
        <taxon>Sar</taxon>
        <taxon>Stramenopiles</taxon>
        <taxon>Ochrophyta</taxon>
        <taxon>Bacillariophyta</taxon>
        <taxon>Coscinodiscophyceae</taxon>
        <taxon>Thalassiosirophycidae</taxon>
        <taxon>Thalassiosirales</taxon>
        <taxon>Skeletonemataceae</taxon>
        <taxon>Skeletonema</taxon>
        <taxon>Skeletonema marinoi-dohrnii complex</taxon>
    </lineage>
</organism>
<feature type="repeat" description="Solcar" evidence="6">
    <location>
        <begin position="20"/>
        <end position="106"/>
    </location>
</feature>
<feature type="compositionally biased region" description="Low complexity" evidence="8">
    <location>
        <begin position="354"/>
        <end position="395"/>
    </location>
</feature>
<evidence type="ECO:0000256" key="2">
    <source>
        <dbReference type="ARBA" id="ARBA00022448"/>
    </source>
</evidence>
<evidence type="ECO:0000256" key="7">
    <source>
        <dbReference type="RuleBase" id="RU000488"/>
    </source>
</evidence>
<evidence type="ECO:0000256" key="6">
    <source>
        <dbReference type="PROSITE-ProRule" id="PRU00282"/>
    </source>
</evidence>
<dbReference type="AlphaFoldDB" id="A0AAD9D7J0"/>
<name>A0AAD9D7J0_9STRA</name>
<gene>
    <name evidence="9" type="ORF">QTG54_012317</name>
</gene>
<feature type="region of interest" description="Disordered" evidence="8">
    <location>
        <begin position="204"/>
        <end position="230"/>
    </location>
</feature>
<keyword evidence="2 7" id="KW-0813">Transport</keyword>
<comment type="similarity">
    <text evidence="7">Belongs to the mitochondrial carrier (TC 2.A.29) family.</text>
</comment>
<evidence type="ECO:0000313" key="10">
    <source>
        <dbReference type="Proteomes" id="UP001224775"/>
    </source>
</evidence>
<sequence>MSNHQSNNNNSALATIQSLPKAARNLIAGGLAGMIAKSFVAPIDRIKILYQVTSAKFRLRDVPKVAYSIIEKEGWSALWKGNTATMIRVFPYSGIQFMVFDYCKTIFLLRDKKEHQQLKATAATTTYADVAGKRHNDTLQNHGTIDNPHSNTTTTAQHHDNSSKGGLSPIDSLISGMAAGSISVLCTYPLDLARAQLAVLRKKKKPKDVLSAPSPTKSKTNIDKLGIGSTSQSSRKGIGYVLSSGFQQRGLRGLYRGITPTVLGILPYSGTAFTINEQAKLKITRIMHREPTTIERLQCGALSGLFAQTLTYPLEVTRRRMQTIGIVPTSGSESAAVNFTGVSQLKPSVDELPAEQQQQRPQAELTSQQQKPITSSQTTTTATANATTSSQQKSTVKPPSMMKTMSNLLEEQGLRGFFKGVSMNWVKGPIAFSISFTAFDTIQGWIETESEKEKKRFTGVQRRMTNKMERRITNHEDGD</sequence>
<dbReference type="GO" id="GO:0016020">
    <property type="term" value="C:membrane"/>
    <property type="evidence" value="ECO:0007669"/>
    <property type="project" value="UniProtKB-SubCell"/>
</dbReference>
<keyword evidence="4" id="KW-0677">Repeat</keyword>
<dbReference type="GO" id="GO:0055085">
    <property type="term" value="P:transmembrane transport"/>
    <property type="evidence" value="ECO:0007669"/>
    <property type="project" value="InterPro"/>
</dbReference>
<reference evidence="9" key="1">
    <citation type="submission" date="2023-06" db="EMBL/GenBank/DDBJ databases">
        <title>Survivors Of The Sea: Transcriptome response of Skeletonema marinoi to long-term dormancy.</title>
        <authorList>
            <person name="Pinder M.I.M."/>
            <person name="Kourtchenko O."/>
            <person name="Robertson E.K."/>
            <person name="Larsson T."/>
            <person name="Maumus F."/>
            <person name="Osuna-Cruz C.M."/>
            <person name="Vancaester E."/>
            <person name="Stenow R."/>
            <person name="Vandepoele K."/>
            <person name="Ploug H."/>
            <person name="Bruchert V."/>
            <person name="Godhe A."/>
            <person name="Topel M."/>
        </authorList>
    </citation>
    <scope>NUCLEOTIDE SEQUENCE</scope>
    <source>
        <strain evidence="9">R05AC</strain>
    </source>
</reference>
<feature type="repeat" description="Solcar" evidence="6">
    <location>
        <begin position="291"/>
        <end position="445"/>
    </location>
</feature>